<reference evidence="1 2" key="1">
    <citation type="submission" date="2013-12" db="EMBL/GenBank/DDBJ databases">
        <title>Complete genome sequence of Rhizobium etli bv. mimosae IE4771.</title>
        <authorList>
            <person name="Bustos P."/>
            <person name="Santamaria R.I."/>
            <person name="Lozano L."/>
            <person name="Ormeno-Orrillo E."/>
            <person name="Rogel M.A."/>
            <person name="Romero D."/>
            <person name="Cevallos M.A."/>
            <person name="Martinez-Romero E."/>
            <person name="Gonzalez V."/>
        </authorList>
    </citation>
    <scope>NUCLEOTIDE SEQUENCE [LARGE SCALE GENOMIC DNA]</scope>
    <source>
        <strain evidence="1 2">IE4771</strain>
    </source>
</reference>
<dbReference type="AlphaFoldDB" id="A0A060I0L2"/>
<protein>
    <submittedName>
        <fullName evidence="1">Uncharacterized protein</fullName>
    </submittedName>
</protein>
<evidence type="ECO:0000313" key="2">
    <source>
        <dbReference type="Proteomes" id="UP000027180"/>
    </source>
</evidence>
<evidence type="ECO:0000313" key="1">
    <source>
        <dbReference type="EMBL" id="AIC27274.1"/>
    </source>
</evidence>
<proteinExistence type="predicted"/>
<name>A0A060I0L2_RHIET</name>
<organism evidence="1 2">
    <name type="scientific">Rhizobium etli bv. mimosae str. IE4771</name>
    <dbReference type="NCBI Taxonomy" id="1432050"/>
    <lineage>
        <taxon>Bacteria</taxon>
        <taxon>Pseudomonadati</taxon>
        <taxon>Pseudomonadota</taxon>
        <taxon>Alphaproteobacteria</taxon>
        <taxon>Hyphomicrobiales</taxon>
        <taxon>Rhizobiaceae</taxon>
        <taxon>Rhizobium/Agrobacterium group</taxon>
        <taxon>Rhizobium</taxon>
    </lineage>
</organism>
<dbReference type="OrthoDB" id="1029638at2"/>
<dbReference type="HOGENOM" id="CLU_017816_0_0_5"/>
<dbReference type="EMBL" id="CP006986">
    <property type="protein sequence ID" value="AIC27274.1"/>
    <property type="molecule type" value="Genomic_DNA"/>
</dbReference>
<accession>A0A060I0L2</accession>
<sequence length="840" mass="94055">MAAEQQARLRRETAKNSPIVYWQLGQLSQARYDVADHPMEGRMDPFFFVTKTKNFIPHEYPCRTEFKAIFAGRRPQPAAEFEAIRWWLPFASPRVDLSGFWFRPTRIGCWARTFLDARTAGPANLRLSTCGGAVLFVNGSEQGFMAPYERNLEAQQTFEVELTAGLNEIRIYFDDLAERDARFYFQLDYLDGPEVETSLPVPIAAGEADGLEAILEGMRFDRTAYLGEEVTILFPAPLPLALNCHVEIEGDFMSVERFDYDFALEKGATKLALGSSARMPADFRHFRITFKTGALSVARTLGVEICHPERQGRAPAALEDRIAEALAEVAAHSEPDTVCAFARLALGQGGEETEAMISAMLPVIEDCHDCADFVLVPLLFAYTRWSDLLSPALGDRIAQAVLNYRYWMDEPGNDVQWYFSENHALLFHTAAYLGGRLFPDAIFVRSGRTGAEQMKVGEERVRAWLDHFERWEMAEWNSVPYFPIDLKGLTALAACAPDDTIRARANASIVRLMEIVARSAHHGMLTGSQGRSYEHTLRPGRSVELSAIARLLWGRGWYGRRVHALPQLAVCIRDHGLQFPEALAVIAAHQSDDAQEWTFSQGENRFAALYHYKTRDTALGTIAHYRPGAWGYQETVLHLRLGQRPEAQIWINHPGETIQFGYGRPSFWGGCGTLPRVHQYRDLAILDFEIHEGQPDFTHAWFPLEAFDEAAVDANLALARSGGGVAMLIGNGPLEPVKQGPTTDVELRLAGRRGRWIVRLSDLGREGGLDGMRARFASLVARRTNEGALIVVDPDYGEVVFEEDGTVRAEGRILRPSDWSVRGDAVHLEIPGRQLRRAAS</sequence>
<dbReference type="RefSeq" id="WP_038688850.1">
    <property type="nucleotide sequence ID" value="NZ_CP006986.1"/>
</dbReference>
<dbReference type="Proteomes" id="UP000027180">
    <property type="component" value="Chromosome"/>
</dbReference>
<gene>
    <name evidence="1" type="ORF">IE4771_CH02165</name>
</gene>
<dbReference type="KEGG" id="rei:IE4771_CH02165"/>